<evidence type="ECO:0000256" key="1">
    <source>
        <dbReference type="PROSITE-ProRule" id="PRU00221"/>
    </source>
</evidence>
<protein>
    <submittedName>
        <fullName evidence="3">Uncharacterized protein</fullName>
    </submittedName>
</protein>
<dbReference type="Proteomes" id="UP000265080">
    <property type="component" value="Chromosome 22"/>
</dbReference>
<dbReference type="GeneTree" id="ENSGT00940000163397"/>
<keyword evidence="1" id="KW-0853">WD repeat</keyword>
<accession>A0A3P8TBA3</accession>
<evidence type="ECO:0000313" key="3">
    <source>
        <dbReference type="Ensembl" id="ENSAPEP00000021809.1"/>
    </source>
</evidence>
<keyword evidence="4" id="KW-1185">Reference proteome</keyword>
<evidence type="ECO:0000256" key="2">
    <source>
        <dbReference type="SAM" id="MobiDB-lite"/>
    </source>
</evidence>
<reference evidence="3" key="3">
    <citation type="submission" date="2025-09" db="UniProtKB">
        <authorList>
            <consortium name="Ensembl"/>
        </authorList>
    </citation>
    <scope>IDENTIFICATION</scope>
</reference>
<sequence>MPSLCLFFQIIFFENVQRLFTHGLRRLQHFPCSSPVRFMMYSEASAAFISLHSDNTVCLYKTDSCKQNFSARLPFMGLTATKISGFLVGWGPGPVFTRLDSELRPLVAGDDALDIRVCQAAEHSTELVTAGVGNVFIFYSDVTAMVYCSQLDCLIIAYQDLSIRAWSPGWKLRVAFSGHNGKFTPYMLVSSSVDCTIRCWNVEERDAVDCIHTEQKNAPLYIGGTRRGDTFFSFSHEGVDFWTIRTLYTLHCQLRADKGAPLRQILVSSLPAPYPTRVLCLSDDSNITLVAAETGAVLTSFKAKNKILCADYCMHKEILLALTEAGTVLQRDDVTENDAWNLPIPGPACCLVLYSYVPETEKALEDWRSLQDRRGCSQRNKAAFLIILGQSGGCVSVLKMKDGKVSYRTPAHNGQRVTTVQVYPENNYLLSTGEDLTVVVWRVNPYIRECLTKQLSLHCGQPQVYLAALGPQLALTFQEPNSGSYSLKHFNLLNQKITCWGLCCCSHMFVSSSLDKTMHIWNKENHLIRLETLQLNAAPECLAYGGFGGELFLGIRGDLYRMNCAKLLPQNYRQTVRHSTGCLCLWLHPEASLRAERWMGDPEGPAGNPPGGWGRVAVSGSAFSQPSSQGP</sequence>
<evidence type="ECO:0000313" key="4">
    <source>
        <dbReference type="Proteomes" id="UP000265080"/>
    </source>
</evidence>
<dbReference type="PROSITE" id="PS50082">
    <property type="entry name" value="WD_REPEATS_2"/>
    <property type="match status" value="1"/>
</dbReference>
<dbReference type="SMART" id="SM00320">
    <property type="entry name" value="WD40"/>
    <property type="match status" value="6"/>
</dbReference>
<reference evidence="3 4" key="1">
    <citation type="submission" date="2018-03" db="EMBL/GenBank/DDBJ databases">
        <title>Finding Nemo's genes: A chromosome-scale reference assembly of the genome of the orange clownfish Amphiprion percula.</title>
        <authorList>
            <person name="Lehmann R."/>
        </authorList>
    </citation>
    <scope>NUCLEOTIDE SEQUENCE</scope>
</reference>
<dbReference type="SUPFAM" id="SSF50978">
    <property type="entry name" value="WD40 repeat-like"/>
    <property type="match status" value="2"/>
</dbReference>
<dbReference type="Pfam" id="PF00400">
    <property type="entry name" value="WD40"/>
    <property type="match status" value="2"/>
</dbReference>
<dbReference type="PANTHER" id="PTHR45532:SF1">
    <property type="entry name" value="WD REPEAT-CONTAINING PROTEIN 97"/>
    <property type="match status" value="1"/>
</dbReference>
<organism evidence="3 4">
    <name type="scientific">Amphiprion percula</name>
    <name type="common">Orange clownfish</name>
    <name type="synonym">Lutjanus percula</name>
    <dbReference type="NCBI Taxonomy" id="161767"/>
    <lineage>
        <taxon>Eukaryota</taxon>
        <taxon>Metazoa</taxon>
        <taxon>Chordata</taxon>
        <taxon>Craniata</taxon>
        <taxon>Vertebrata</taxon>
        <taxon>Euteleostomi</taxon>
        <taxon>Actinopterygii</taxon>
        <taxon>Neopterygii</taxon>
        <taxon>Teleostei</taxon>
        <taxon>Neoteleostei</taxon>
        <taxon>Acanthomorphata</taxon>
        <taxon>Ovalentaria</taxon>
        <taxon>Pomacentridae</taxon>
        <taxon>Amphiprion</taxon>
    </lineage>
</organism>
<name>A0A3P8TBA3_AMPPE</name>
<dbReference type="STRING" id="161767.ENSAPEP00000021809"/>
<feature type="region of interest" description="Disordered" evidence="2">
    <location>
        <begin position="598"/>
        <end position="631"/>
    </location>
</feature>
<feature type="repeat" description="WD" evidence="1">
    <location>
        <begin position="417"/>
        <end position="444"/>
    </location>
</feature>
<dbReference type="InterPro" id="IPR015943">
    <property type="entry name" value="WD40/YVTN_repeat-like_dom_sf"/>
</dbReference>
<dbReference type="Gene3D" id="2.130.10.10">
    <property type="entry name" value="YVTN repeat-like/Quinoprotein amine dehydrogenase"/>
    <property type="match status" value="2"/>
</dbReference>
<dbReference type="Ensembl" id="ENSAPET00000022389.1">
    <property type="protein sequence ID" value="ENSAPEP00000021809.1"/>
    <property type="gene ID" value="ENSAPEG00000015526.1"/>
</dbReference>
<reference evidence="3" key="2">
    <citation type="submission" date="2025-08" db="UniProtKB">
        <authorList>
            <consortium name="Ensembl"/>
        </authorList>
    </citation>
    <scope>IDENTIFICATION</scope>
</reference>
<dbReference type="AlphaFoldDB" id="A0A3P8TBA3"/>
<dbReference type="PANTHER" id="PTHR45532">
    <property type="entry name" value="WD REPEAT-CONTAINING PROTEIN 97"/>
    <property type="match status" value="1"/>
</dbReference>
<proteinExistence type="predicted"/>
<dbReference type="InterPro" id="IPR036322">
    <property type="entry name" value="WD40_repeat_dom_sf"/>
</dbReference>
<feature type="compositionally biased region" description="Polar residues" evidence="2">
    <location>
        <begin position="621"/>
        <end position="631"/>
    </location>
</feature>
<dbReference type="OMA" id="ELWWSIM"/>
<dbReference type="InterPro" id="IPR001680">
    <property type="entry name" value="WD40_rpt"/>
</dbReference>